<protein>
    <submittedName>
        <fullName evidence="1">Uncharacterized protein</fullName>
    </submittedName>
</protein>
<reference evidence="1" key="1">
    <citation type="journal article" date="2023" name="bioRxiv">
        <title>Improved chromosome-level genome assembly for marigold (Tagetes erecta).</title>
        <authorList>
            <person name="Jiang F."/>
            <person name="Yuan L."/>
            <person name="Wang S."/>
            <person name="Wang H."/>
            <person name="Xu D."/>
            <person name="Wang A."/>
            <person name="Fan W."/>
        </authorList>
    </citation>
    <scope>NUCLEOTIDE SEQUENCE</scope>
    <source>
        <strain evidence="1">WSJ</strain>
        <tissue evidence="1">Leaf</tissue>
    </source>
</reference>
<evidence type="ECO:0000313" key="1">
    <source>
        <dbReference type="EMBL" id="KAK1426907.1"/>
    </source>
</evidence>
<accession>A0AAD8KPY7</accession>
<organism evidence="1 2">
    <name type="scientific">Tagetes erecta</name>
    <name type="common">African marigold</name>
    <dbReference type="NCBI Taxonomy" id="13708"/>
    <lineage>
        <taxon>Eukaryota</taxon>
        <taxon>Viridiplantae</taxon>
        <taxon>Streptophyta</taxon>
        <taxon>Embryophyta</taxon>
        <taxon>Tracheophyta</taxon>
        <taxon>Spermatophyta</taxon>
        <taxon>Magnoliopsida</taxon>
        <taxon>eudicotyledons</taxon>
        <taxon>Gunneridae</taxon>
        <taxon>Pentapetalae</taxon>
        <taxon>asterids</taxon>
        <taxon>campanulids</taxon>
        <taxon>Asterales</taxon>
        <taxon>Asteraceae</taxon>
        <taxon>Asteroideae</taxon>
        <taxon>Heliantheae alliance</taxon>
        <taxon>Tageteae</taxon>
        <taxon>Tagetes</taxon>
    </lineage>
</organism>
<dbReference type="EMBL" id="JAUHHV010000004">
    <property type="protein sequence ID" value="KAK1426907.1"/>
    <property type="molecule type" value="Genomic_DNA"/>
</dbReference>
<dbReference type="Proteomes" id="UP001229421">
    <property type="component" value="Unassembled WGS sequence"/>
</dbReference>
<keyword evidence="2" id="KW-1185">Reference proteome</keyword>
<evidence type="ECO:0000313" key="2">
    <source>
        <dbReference type="Proteomes" id="UP001229421"/>
    </source>
</evidence>
<proteinExistence type="predicted"/>
<sequence length="119" mass="13234">MCLYLDLFILQVEKDCKVMNRYKVIDLRNFVPTKKGDKWVWMVDDSDQFSSCSIKGCSRTIGLQLTSTPSNLCVKGKAEQDSVKSLLMKHGVQVPSSKRSVCFGAGGNHGSRSSDSSFF</sequence>
<gene>
    <name evidence="1" type="ORF">QVD17_15587</name>
</gene>
<dbReference type="AlphaFoldDB" id="A0AAD8KPY7"/>
<comment type="caution">
    <text evidence="1">The sequence shown here is derived from an EMBL/GenBank/DDBJ whole genome shotgun (WGS) entry which is preliminary data.</text>
</comment>
<name>A0AAD8KPY7_TARER</name>